<dbReference type="Proteomes" id="UP000095192">
    <property type="component" value="Unassembled WGS sequence"/>
</dbReference>
<protein>
    <submittedName>
        <fullName evidence="1">Thioredoxin</fullName>
    </submittedName>
</protein>
<proteinExistence type="predicted"/>
<dbReference type="SUPFAM" id="SSF52833">
    <property type="entry name" value="Thioredoxin-like"/>
    <property type="match status" value="1"/>
</dbReference>
<dbReference type="VEuPathDB" id="ToxoDB:LOC34619763"/>
<evidence type="ECO:0000313" key="1">
    <source>
        <dbReference type="EMBL" id="OEH75885.1"/>
    </source>
</evidence>
<dbReference type="AlphaFoldDB" id="A0A1D3CXF5"/>
<dbReference type="OrthoDB" id="72053at2759"/>
<dbReference type="Gene3D" id="3.40.30.10">
    <property type="entry name" value="Glutaredoxin"/>
    <property type="match status" value="1"/>
</dbReference>
<dbReference type="InterPro" id="IPR051063">
    <property type="entry name" value="PDI"/>
</dbReference>
<dbReference type="GeneID" id="34619763"/>
<organism evidence="1 2">
    <name type="scientific">Cyclospora cayetanensis</name>
    <dbReference type="NCBI Taxonomy" id="88456"/>
    <lineage>
        <taxon>Eukaryota</taxon>
        <taxon>Sar</taxon>
        <taxon>Alveolata</taxon>
        <taxon>Apicomplexa</taxon>
        <taxon>Conoidasida</taxon>
        <taxon>Coccidia</taxon>
        <taxon>Eucoccidiorida</taxon>
        <taxon>Eimeriorina</taxon>
        <taxon>Eimeriidae</taxon>
        <taxon>Cyclospora</taxon>
    </lineage>
</organism>
<dbReference type="CDD" id="cd02961">
    <property type="entry name" value="PDI_a_family"/>
    <property type="match status" value="1"/>
</dbReference>
<dbReference type="InterPro" id="IPR013766">
    <property type="entry name" value="Thioredoxin_domain"/>
</dbReference>
<dbReference type="EMBL" id="JROU02001599">
    <property type="protein sequence ID" value="OEH75885.1"/>
    <property type="molecule type" value="Genomic_DNA"/>
</dbReference>
<dbReference type="GO" id="GO:0005783">
    <property type="term" value="C:endoplasmic reticulum"/>
    <property type="evidence" value="ECO:0007669"/>
    <property type="project" value="TreeGrafter"/>
</dbReference>
<dbReference type="PROSITE" id="PS51352">
    <property type="entry name" value="THIOREDOXIN_2"/>
    <property type="match status" value="1"/>
</dbReference>
<dbReference type="InterPro" id="IPR036249">
    <property type="entry name" value="Thioredoxin-like_sf"/>
</dbReference>
<dbReference type="GO" id="GO:0003756">
    <property type="term" value="F:protein disulfide isomerase activity"/>
    <property type="evidence" value="ECO:0007669"/>
    <property type="project" value="TreeGrafter"/>
</dbReference>
<accession>A0A1D3CXF5</accession>
<comment type="caution">
    <text evidence="1">The sequence shown here is derived from an EMBL/GenBank/DDBJ whole genome shotgun (WGS) entry which is preliminary data.</text>
</comment>
<sequence>MNILTRVVCLVTAVTLWEEYSRNAIHPAAASAPIPAAKSGSPAAPSNKDVQVLTDANFERETQAVTGSTSGDWFVKFYAPWCSHCRSMTPAWEELASMLKGQINVADLDATANAHTATRFGIKGFPTLLFLKDGQMYEHKGKRSVDALYAFATGGWREATPQPIPPVMSFFDTMKGEILSAVYQLRDVFIQSPIPLFLLFSFGCIMGSVLTCLCVAMCGGTKSREKKLSKSLKKKD</sequence>
<dbReference type="Pfam" id="PF00085">
    <property type="entry name" value="Thioredoxin"/>
    <property type="match status" value="1"/>
</dbReference>
<evidence type="ECO:0000313" key="2">
    <source>
        <dbReference type="Proteomes" id="UP000095192"/>
    </source>
</evidence>
<keyword evidence="2" id="KW-1185">Reference proteome</keyword>
<dbReference type="VEuPathDB" id="ToxoDB:cyc_02999"/>
<dbReference type="PRINTS" id="PR00421">
    <property type="entry name" value="THIOREDOXIN"/>
</dbReference>
<gene>
    <name evidence="1" type="ORF">cyc_02999</name>
</gene>
<dbReference type="PANTHER" id="PTHR45672:SF11">
    <property type="entry name" value="PROTEIN DISULFIDE-ISOMERASE C17H9.14C"/>
    <property type="match status" value="1"/>
</dbReference>
<reference evidence="1 2" key="1">
    <citation type="journal article" date="2016" name="BMC Genomics">
        <title>Comparative genomics reveals Cyclospora cayetanensis possesses coccidia-like metabolism and invasion components but unique surface antigens.</title>
        <authorList>
            <person name="Liu S."/>
            <person name="Wang L."/>
            <person name="Zheng H."/>
            <person name="Xu Z."/>
            <person name="Roellig D.M."/>
            <person name="Li N."/>
            <person name="Frace M.A."/>
            <person name="Tang K."/>
            <person name="Arrowood M.J."/>
            <person name="Moss D.M."/>
            <person name="Zhang L."/>
            <person name="Feng Y."/>
            <person name="Xiao L."/>
        </authorList>
    </citation>
    <scope>NUCLEOTIDE SEQUENCE [LARGE SCALE GENOMIC DNA]</scope>
    <source>
        <strain evidence="1 2">CHN_HEN01</strain>
    </source>
</reference>
<dbReference type="PANTHER" id="PTHR45672">
    <property type="entry name" value="PROTEIN DISULFIDE-ISOMERASE C17H9.14C-RELATED"/>
    <property type="match status" value="1"/>
</dbReference>
<name>A0A1D3CXF5_9EIME</name>
<dbReference type="GO" id="GO:0006457">
    <property type="term" value="P:protein folding"/>
    <property type="evidence" value="ECO:0007669"/>
    <property type="project" value="TreeGrafter"/>
</dbReference>